<dbReference type="PANTHER" id="PTHR12479">
    <property type="entry name" value="LYSOSOMAL-ASSOCIATED TRANSMEMBRANE PROTEIN"/>
    <property type="match status" value="1"/>
</dbReference>
<dbReference type="GO" id="GO:0005765">
    <property type="term" value="C:lysosomal membrane"/>
    <property type="evidence" value="ECO:0007669"/>
    <property type="project" value="TreeGrafter"/>
</dbReference>
<feature type="transmembrane region" description="Helical" evidence="6">
    <location>
        <begin position="111"/>
        <end position="130"/>
    </location>
</feature>
<reference evidence="8 9" key="1">
    <citation type="submission" date="2024-05" db="EMBL/GenBank/DDBJ databases">
        <authorList>
            <person name="Wallberg A."/>
        </authorList>
    </citation>
    <scope>NUCLEOTIDE SEQUENCE [LARGE SCALE GENOMIC DNA]</scope>
</reference>
<gene>
    <name evidence="8" type="ORF">MNOR_LOCUS33111</name>
</gene>
<feature type="transmembrane region" description="Helical" evidence="6">
    <location>
        <begin position="81"/>
        <end position="104"/>
    </location>
</feature>
<dbReference type="AlphaFoldDB" id="A0AAV2S4N5"/>
<keyword evidence="9" id="KW-1185">Reference proteome</keyword>
<protein>
    <recommendedName>
        <fullName evidence="7">DUF7027 domain-containing protein</fullName>
    </recommendedName>
</protein>
<feature type="region of interest" description="Disordered" evidence="5">
    <location>
        <begin position="217"/>
        <end position="239"/>
    </location>
</feature>
<accession>A0AAV2S4N5</accession>
<comment type="subcellular location">
    <subcellularLocation>
        <location evidence="1">Endomembrane system</location>
        <topology evidence="1">Multi-pass membrane protein</topology>
    </subcellularLocation>
</comment>
<evidence type="ECO:0000256" key="4">
    <source>
        <dbReference type="ARBA" id="ARBA00023136"/>
    </source>
</evidence>
<dbReference type="PANTHER" id="PTHR12479:SF10">
    <property type="entry name" value="LYSOSOMAL-ASSOCIATED TRANSMEMBRANE PROTEIN"/>
    <property type="match status" value="1"/>
</dbReference>
<evidence type="ECO:0000256" key="3">
    <source>
        <dbReference type="ARBA" id="ARBA00022989"/>
    </source>
</evidence>
<evidence type="ECO:0000256" key="6">
    <source>
        <dbReference type="SAM" id="Phobius"/>
    </source>
</evidence>
<dbReference type="Proteomes" id="UP001497623">
    <property type="component" value="Unassembled WGS sequence"/>
</dbReference>
<evidence type="ECO:0000313" key="9">
    <source>
        <dbReference type="Proteomes" id="UP001497623"/>
    </source>
</evidence>
<feature type="compositionally biased region" description="Pro residues" evidence="5">
    <location>
        <begin position="218"/>
        <end position="233"/>
    </location>
</feature>
<dbReference type="InterPro" id="IPR054291">
    <property type="entry name" value="DUF7027"/>
</dbReference>
<proteinExistence type="predicted"/>
<feature type="domain" description="DUF7027" evidence="7">
    <location>
        <begin position="67"/>
        <end position="137"/>
    </location>
</feature>
<name>A0AAV2S4N5_MEGNR</name>
<dbReference type="EMBL" id="CAXKWB010046736">
    <property type="protein sequence ID" value="CAL4164211.1"/>
    <property type="molecule type" value="Genomic_DNA"/>
</dbReference>
<evidence type="ECO:0000259" key="7">
    <source>
        <dbReference type="Pfam" id="PF22954"/>
    </source>
</evidence>
<sequence>MRRCCCCISLQKGVVIIAVTSMILGTLLTVGYGVIAGTFEEQVSACRGSGAGGSGGPRDLLALLPTCHVLQDASSLLAMRIFMYIQAAVWLLFLVFSSVLLIGATKGRRGLLIPWLVVVFMLLCVLGYSGVQAALNGRTVDLLAVVLATATLAYCANIVRSYWRLLKHSISRNLCDIADSPQPRSCCSYHNHHLDYEHHHHQGTIKDHPPAYTMVQPLGPPPPIPSKPRPPPSGLGIKI</sequence>
<feature type="transmembrane region" description="Helical" evidence="6">
    <location>
        <begin position="142"/>
        <end position="163"/>
    </location>
</feature>
<comment type="caution">
    <text evidence="8">The sequence shown here is derived from an EMBL/GenBank/DDBJ whole genome shotgun (WGS) entry which is preliminary data.</text>
</comment>
<evidence type="ECO:0000256" key="2">
    <source>
        <dbReference type="ARBA" id="ARBA00022692"/>
    </source>
</evidence>
<feature type="transmembrane region" description="Helical" evidence="6">
    <location>
        <begin position="12"/>
        <end position="35"/>
    </location>
</feature>
<keyword evidence="4 6" id="KW-0472">Membrane</keyword>
<dbReference type="Pfam" id="PF22954">
    <property type="entry name" value="DUF7027"/>
    <property type="match status" value="1"/>
</dbReference>
<evidence type="ECO:0000256" key="1">
    <source>
        <dbReference type="ARBA" id="ARBA00004127"/>
    </source>
</evidence>
<keyword evidence="3 6" id="KW-1133">Transmembrane helix</keyword>
<evidence type="ECO:0000313" key="8">
    <source>
        <dbReference type="EMBL" id="CAL4164211.1"/>
    </source>
</evidence>
<keyword evidence="2 6" id="KW-0812">Transmembrane</keyword>
<dbReference type="InterPro" id="IPR051115">
    <property type="entry name" value="LAPTM_transporter"/>
</dbReference>
<evidence type="ECO:0000256" key="5">
    <source>
        <dbReference type="SAM" id="MobiDB-lite"/>
    </source>
</evidence>
<dbReference type="GO" id="GO:0012505">
    <property type="term" value="C:endomembrane system"/>
    <property type="evidence" value="ECO:0007669"/>
    <property type="project" value="UniProtKB-SubCell"/>
</dbReference>
<organism evidence="8 9">
    <name type="scientific">Meganyctiphanes norvegica</name>
    <name type="common">Northern krill</name>
    <name type="synonym">Thysanopoda norvegica</name>
    <dbReference type="NCBI Taxonomy" id="48144"/>
    <lineage>
        <taxon>Eukaryota</taxon>
        <taxon>Metazoa</taxon>
        <taxon>Ecdysozoa</taxon>
        <taxon>Arthropoda</taxon>
        <taxon>Crustacea</taxon>
        <taxon>Multicrustacea</taxon>
        <taxon>Malacostraca</taxon>
        <taxon>Eumalacostraca</taxon>
        <taxon>Eucarida</taxon>
        <taxon>Euphausiacea</taxon>
        <taxon>Euphausiidae</taxon>
        <taxon>Meganyctiphanes</taxon>
    </lineage>
</organism>